<feature type="transmembrane region" description="Helical" evidence="3">
    <location>
        <begin position="561"/>
        <end position="578"/>
    </location>
</feature>
<keyword evidence="3" id="KW-0812">Transmembrane</keyword>
<feature type="transmembrane region" description="Helical" evidence="3">
    <location>
        <begin position="343"/>
        <end position="363"/>
    </location>
</feature>
<feature type="transmembrane region" description="Helical" evidence="3">
    <location>
        <begin position="896"/>
        <end position="914"/>
    </location>
</feature>
<feature type="transmembrane region" description="Helical" evidence="3">
    <location>
        <begin position="1016"/>
        <end position="1039"/>
    </location>
</feature>
<organism evidence="4 5">
    <name type="scientific">Neisseria macacae ATCC 33926</name>
    <dbReference type="NCBI Taxonomy" id="997348"/>
    <lineage>
        <taxon>Bacteria</taxon>
        <taxon>Pseudomonadati</taxon>
        <taxon>Pseudomonadota</taxon>
        <taxon>Betaproteobacteria</taxon>
        <taxon>Neisseriales</taxon>
        <taxon>Neisseriaceae</taxon>
        <taxon>Neisseria</taxon>
    </lineage>
</organism>
<feature type="transmembrane region" description="Helical" evidence="3">
    <location>
        <begin position="12"/>
        <end position="31"/>
    </location>
</feature>
<dbReference type="InterPro" id="IPR019286">
    <property type="entry name" value="DUF2339_TM"/>
</dbReference>
<sequence>MLLTAQQLFLPLRLLYILLMTRMLQLAYFLPLSDRCFMQYFCLLIPILIGYFLDEMTVGVIFGSILWLFARELGKPRQEEHDAKLQNLEKEIELLKLRLTALEQETVHDKAEAGQARKLRAVLSEHADDIQTTPAPLHEKVEPAATADNAPVEPHIEPVAAPSFATPVPSVSAEPSVQPEPSLYADSVETPAQVSAIQEDERKQDAPVLQTSSENEVPMSSENTSENIDTESRETVIHKEEGFDFKFSENPIVAWFLRGNPLLKTGIVVLFLGLAFLLRYASERIYVPVEMRYLTVAGAGLAAVIGGWKLQSRKREYGLVLQGFGVAVMYLTSLAALKLHPLLPAPIVFVLMVAMVVLMALLAIRQNAQIMAQVALVGGLAAPILVSDGSGNYLVLFSYLSLLNAGVAAIAWFKAWRPLNLTGFAGTFAIAALWGMQSYTPQHFATTEPFLIYHWLLYTFIAYLFARRKLTESREDTLAPVADNATLEEIWNSICSHGLRVHVLDHTLLFGTMAAAFGLQYRMVEHWPSADAFSALGFAAVYGLAALLLKRQQGLYILRQAFFALSLLFLTLAVPLHFERGNTVILWTVESALVYFFGLRQQRPHMRLGALVVYLLAALTQMSGYQEGESTILHGQWFTTLLTLFGGAAIYLQWHLYRRKGSAHWEHTLQNATLCAALLYTSILPLLFFAERGIIIIFSALVAAWAFCRGKGKSDVFSTFALGNAIFILLFQASINNESNGFLTHWHLFAAAPLLFAAAYMLQYSRVQTEASENQGKQDQTLPFSQIAGWAILVIALMLGGFATYTQWTGEETLFIELWALPIFTTLLLLVNRLNWKELFQTTLAFLPLFALHFIGYHLEHLWTAAAALPLAAATVLNFVILNNRRTNAPIGLHKINIIMLGILWSLWSGMYVGELVDGVWSQLSWLAVPLIMWVVLHTQRQRGFFRRHQAAYQHSALPIAALASANWMIWTNFSTPFQPAPLPYIPLLNPLELACAGMLWFALKSLPEALPAEYRRVNAPGVAALAFMVISAGVMRLWHFYDGITWRLDIMLQSFGLQASLSVVWAVTAIILMVYGNRRKLRPFWITGAALMAIVVVKLFLIELSNSGGIARIASFIIVGVLLLLVGWFAPVPPKAVENEEDKA</sequence>
<feature type="transmembrane region" description="Helical" evidence="3">
    <location>
        <begin position="637"/>
        <end position="657"/>
    </location>
</feature>
<feature type="transmembrane region" description="Helical" evidence="3">
    <location>
        <begin position="262"/>
        <end position="281"/>
    </location>
</feature>
<dbReference type="PANTHER" id="PTHR38434">
    <property type="entry name" value="BLL2549 PROTEIN"/>
    <property type="match status" value="1"/>
</dbReference>
<reference evidence="4 5" key="1">
    <citation type="submission" date="2011-05" db="EMBL/GenBank/DDBJ databases">
        <authorList>
            <person name="Muzny D."/>
            <person name="Qin X."/>
            <person name="Deng J."/>
            <person name="Jiang H."/>
            <person name="Liu Y."/>
            <person name="Qu J."/>
            <person name="Song X.-Z."/>
            <person name="Zhang L."/>
            <person name="Thornton R."/>
            <person name="Coyle M."/>
            <person name="Francisco L."/>
            <person name="Jackson L."/>
            <person name="Javaid M."/>
            <person name="Korchina V."/>
            <person name="Kovar C."/>
            <person name="Mata R."/>
            <person name="Mathew T."/>
            <person name="Ngo R."/>
            <person name="Nguyen L."/>
            <person name="Nguyen N."/>
            <person name="Okwuonu G."/>
            <person name="Ongeri F."/>
            <person name="Pham C."/>
            <person name="Simmons D."/>
            <person name="Wilczek-Boney K."/>
            <person name="Hale W."/>
            <person name="Jakkamsetti A."/>
            <person name="Pham P."/>
            <person name="Ruth R."/>
            <person name="San Lucas F."/>
            <person name="Warren J."/>
            <person name="Zhang J."/>
            <person name="Zhao Z."/>
            <person name="Zhou C."/>
            <person name="Zhu D."/>
            <person name="Lee S."/>
            <person name="Bess C."/>
            <person name="Blankenburg K."/>
            <person name="Forbes L."/>
            <person name="Fu Q."/>
            <person name="Gubbala S."/>
            <person name="Hirani K."/>
            <person name="Jayaseelan J.C."/>
            <person name="Lara F."/>
            <person name="Munidasa M."/>
            <person name="Palculict T."/>
            <person name="Patil S."/>
            <person name="Pu L.-L."/>
            <person name="Saada N."/>
            <person name="Tang L."/>
            <person name="Weissenberger G."/>
            <person name="Zhu Y."/>
            <person name="Hemphill L."/>
            <person name="Shang Y."/>
            <person name="Youmans B."/>
            <person name="Ayvaz T."/>
            <person name="Ross M."/>
            <person name="Santibanez J."/>
            <person name="Aqrawi P."/>
            <person name="Gross S."/>
            <person name="Joshi V."/>
            <person name="Fowler G."/>
            <person name="Nazareth L."/>
            <person name="Reid J."/>
            <person name="Worley K."/>
            <person name="Petrosino J."/>
            <person name="Highlander S."/>
            <person name="Gibbs R."/>
        </authorList>
    </citation>
    <scope>NUCLEOTIDE SEQUENCE [LARGE SCALE GENOMIC DNA]</scope>
    <source>
        <strain evidence="4 5">ATCC 33926</strain>
    </source>
</reference>
<feature type="compositionally biased region" description="Polar residues" evidence="2">
    <location>
        <begin position="209"/>
        <end position="227"/>
    </location>
</feature>
<feature type="transmembrane region" description="Helical" evidence="3">
    <location>
        <begin position="862"/>
        <end position="884"/>
    </location>
</feature>
<feature type="transmembrane region" description="Helical" evidence="3">
    <location>
        <begin position="584"/>
        <end position="601"/>
    </location>
</feature>
<feature type="transmembrane region" description="Helical" evidence="3">
    <location>
        <begin position="393"/>
        <end position="412"/>
    </location>
</feature>
<feature type="transmembrane region" description="Helical" evidence="3">
    <location>
        <begin position="503"/>
        <end position="520"/>
    </location>
</feature>
<proteinExistence type="predicted"/>
<dbReference type="AlphaFoldDB" id="A0AA36UIW6"/>
<feature type="transmembrane region" description="Helical" evidence="3">
    <location>
        <begin position="787"/>
        <end position="808"/>
    </location>
</feature>
<protein>
    <recommendedName>
        <fullName evidence="6">DUF2339 domain-containing protein</fullName>
    </recommendedName>
</protein>
<feature type="transmembrane region" description="Helical" evidence="3">
    <location>
        <begin position="419"/>
        <end position="437"/>
    </location>
</feature>
<feature type="transmembrane region" description="Helical" evidence="3">
    <location>
        <begin position="747"/>
        <end position="767"/>
    </location>
</feature>
<feature type="transmembrane region" description="Helical" evidence="3">
    <location>
        <begin position="449"/>
        <end position="466"/>
    </location>
</feature>
<feature type="transmembrane region" description="Helical" evidence="3">
    <location>
        <begin position="1111"/>
        <end position="1131"/>
    </location>
</feature>
<evidence type="ECO:0000313" key="5">
    <source>
        <dbReference type="Proteomes" id="UP000004982"/>
    </source>
</evidence>
<evidence type="ECO:0000256" key="1">
    <source>
        <dbReference type="SAM" id="Coils"/>
    </source>
</evidence>
<feature type="transmembrane region" description="Helical" evidence="3">
    <location>
        <begin position="1085"/>
        <end position="1105"/>
    </location>
</feature>
<feature type="transmembrane region" description="Helical" evidence="3">
    <location>
        <begin position="717"/>
        <end position="735"/>
    </location>
</feature>
<dbReference type="Proteomes" id="UP000004982">
    <property type="component" value="Unassembled WGS sequence"/>
</dbReference>
<feature type="transmembrane region" description="Helical" evidence="3">
    <location>
        <begin position="839"/>
        <end position="856"/>
    </location>
</feature>
<feature type="transmembrane region" description="Helical" evidence="3">
    <location>
        <begin position="370"/>
        <end position="387"/>
    </location>
</feature>
<keyword evidence="3" id="KW-0472">Membrane</keyword>
<feature type="transmembrane region" description="Helical" evidence="3">
    <location>
        <begin position="694"/>
        <end position="710"/>
    </location>
</feature>
<evidence type="ECO:0000313" key="4">
    <source>
        <dbReference type="EMBL" id="EGQ76196.1"/>
    </source>
</evidence>
<comment type="caution">
    <text evidence="4">The sequence shown here is derived from an EMBL/GenBank/DDBJ whole genome shotgun (WGS) entry which is preliminary data.</text>
</comment>
<accession>A0AA36UIW6</accession>
<evidence type="ECO:0000256" key="2">
    <source>
        <dbReference type="SAM" id="MobiDB-lite"/>
    </source>
</evidence>
<feature type="transmembrane region" description="Helical" evidence="3">
    <location>
        <begin position="608"/>
        <end position="625"/>
    </location>
</feature>
<feature type="transmembrane region" description="Helical" evidence="3">
    <location>
        <begin position="37"/>
        <end position="70"/>
    </location>
</feature>
<feature type="transmembrane region" description="Helical" evidence="3">
    <location>
        <begin position="669"/>
        <end position="688"/>
    </location>
</feature>
<evidence type="ECO:0000256" key="3">
    <source>
        <dbReference type="SAM" id="Phobius"/>
    </source>
</evidence>
<evidence type="ECO:0008006" key="6">
    <source>
        <dbReference type="Google" id="ProtNLM"/>
    </source>
</evidence>
<feature type="region of interest" description="Disordered" evidence="2">
    <location>
        <begin position="196"/>
        <end position="231"/>
    </location>
</feature>
<feature type="transmembrane region" description="Helical" evidence="3">
    <location>
        <begin position="1051"/>
        <end position="1073"/>
    </location>
</feature>
<feature type="transmembrane region" description="Helical" evidence="3">
    <location>
        <begin position="951"/>
        <end position="971"/>
    </location>
</feature>
<dbReference type="EMBL" id="AFQE01000103">
    <property type="protein sequence ID" value="EGQ76196.1"/>
    <property type="molecule type" value="Genomic_DNA"/>
</dbReference>
<feature type="transmembrane region" description="Helical" evidence="3">
    <location>
        <begin position="920"/>
        <end position="939"/>
    </location>
</feature>
<dbReference type="PANTHER" id="PTHR38434:SF1">
    <property type="entry name" value="BLL2549 PROTEIN"/>
    <property type="match status" value="1"/>
</dbReference>
<feature type="transmembrane region" description="Helical" evidence="3">
    <location>
        <begin position="317"/>
        <end position="337"/>
    </location>
</feature>
<feature type="transmembrane region" description="Helical" evidence="3">
    <location>
        <begin position="814"/>
        <end position="832"/>
    </location>
</feature>
<keyword evidence="1" id="KW-0175">Coiled coil</keyword>
<feature type="transmembrane region" description="Helical" evidence="3">
    <location>
        <begin position="293"/>
        <end position="310"/>
    </location>
</feature>
<keyword evidence="3" id="KW-1133">Transmembrane helix</keyword>
<dbReference type="Pfam" id="PF10101">
    <property type="entry name" value="DUF2339"/>
    <property type="match status" value="1"/>
</dbReference>
<gene>
    <name evidence="4" type="ORF">HMPREF9418_2127</name>
</gene>
<feature type="coiled-coil region" evidence="1">
    <location>
        <begin position="78"/>
        <end position="105"/>
    </location>
</feature>
<feature type="transmembrane region" description="Helical" evidence="3">
    <location>
        <begin position="532"/>
        <end position="549"/>
    </location>
</feature>
<name>A0AA36UIW6_9NEIS</name>
<feature type="transmembrane region" description="Helical" evidence="3">
    <location>
        <begin position="983"/>
        <end position="1004"/>
    </location>
</feature>